<comment type="caution">
    <text evidence="1">The sequence shown here is derived from an EMBL/GenBank/DDBJ whole genome shotgun (WGS) entry which is preliminary data.</text>
</comment>
<dbReference type="EMBL" id="JAUTXU010000013">
    <property type="protein sequence ID" value="KAK3722493.1"/>
    <property type="molecule type" value="Genomic_DNA"/>
</dbReference>
<evidence type="ECO:0000313" key="2">
    <source>
        <dbReference type="Proteomes" id="UP001281147"/>
    </source>
</evidence>
<gene>
    <name evidence="1" type="ORF">LTR37_002485</name>
</gene>
<sequence>MVDVLIAQEHSRFLRLPGEVRNHIYEFAAKDVKELDVNVDGTIRGHPLFQACRQTRAEFRQWAIDEGFGQATKINVRLENFGHIAGNLDLMALLRGFPAPAEDIQRTLILRVFLTNDFPKHKDQIRMLIYQSQPTDLDNSLPEYRLEINWDPHTFDEHACRQVLAELRASYRSTYQGTQQPLNKYVRVERAFKNAFRRYSGHRKRKRDADVKCFGGRKKRQVRSGSGD</sequence>
<evidence type="ECO:0000313" key="1">
    <source>
        <dbReference type="EMBL" id="KAK3722493.1"/>
    </source>
</evidence>
<proteinExistence type="predicted"/>
<organism evidence="1 2">
    <name type="scientific">Vermiconidia calcicola</name>
    <dbReference type="NCBI Taxonomy" id="1690605"/>
    <lineage>
        <taxon>Eukaryota</taxon>
        <taxon>Fungi</taxon>
        <taxon>Dikarya</taxon>
        <taxon>Ascomycota</taxon>
        <taxon>Pezizomycotina</taxon>
        <taxon>Dothideomycetes</taxon>
        <taxon>Dothideomycetidae</taxon>
        <taxon>Mycosphaerellales</taxon>
        <taxon>Extremaceae</taxon>
        <taxon>Vermiconidia</taxon>
    </lineage>
</organism>
<protein>
    <submittedName>
        <fullName evidence="1">Uncharacterized protein</fullName>
    </submittedName>
</protein>
<reference evidence="1" key="1">
    <citation type="submission" date="2023-07" db="EMBL/GenBank/DDBJ databases">
        <title>Black Yeasts Isolated from many extreme environments.</title>
        <authorList>
            <person name="Coleine C."/>
            <person name="Stajich J.E."/>
            <person name="Selbmann L."/>
        </authorList>
    </citation>
    <scope>NUCLEOTIDE SEQUENCE</scope>
    <source>
        <strain evidence="1">CCFEE 5714</strain>
    </source>
</reference>
<accession>A0ACC3NSV1</accession>
<name>A0ACC3NSV1_9PEZI</name>
<dbReference type="Proteomes" id="UP001281147">
    <property type="component" value="Unassembled WGS sequence"/>
</dbReference>
<keyword evidence="2" id="KW-1185">Reference proteome</keyword>